<feature type="compositionally biased region" description="Low complexity" evidence="1">
    <location>
        <begin position="190"/>
        <end position="199"/>
    </location>
</feature>
<feature type="compositionally biased region" description="Pro residues" evidence="1">
    <location>
        <begin position="200"/>
        <end position="211"/>
    </location>
</feature>
<dbReference type="VEuPathDB" id="VectorBase:RSAN_044539"/>
<dbReference type="EMBL" id="JABSTV010001245">
    <property type="protein sequence ID" value="KAH7982506.1"/>
    <property type="molecule type" value="Genomic_DNA"/>
</dbReference>
<protein>
    <submittedName>
        <fullName evidence="2">Uncharacterized protein</fullName>
    </submittedName>
</protein>
<dbReference type="Gene3D" id="3.30.420.10">
    <property type="entry name" value="Ribonuclease H-like superfamily/Ribonuclease H"/>
    <property type="match status" value="1"/>
</dbReference>
<dbReference type="AlphaFoldDB" id="A0A9D4QHF1"/>
<comment type="caution">
    <text evidence="2">The sequence shown here is derived from an EMBL/GenBank/DDBJ whole genome shotgun (WGS) entry which is preliminary data.</text>
</comment>
<accession>A0A9D4QHF1</accession>
<evidence type="ECO:0000313" key="2">
    <source>
        <dbReference type="EMBL" id="KAH7982506.1"/>
    </source>
</evidence>
<name>A0A9D4QHF1_RHISA</name>
<dbReference type="InterPro" id="IPR036397">
    <property type="entry name" value="RNaseH_sf"/>
</dbReference>
<dbReference type="Proteomes" id="UP000821837">
    <property type="component" value="Chromosome 1"/>
</dbReference>
<reference evidence="2" key="1">
    <citation type="journal article" date="2020" name="Cell">
        <title>Large-Scale Comparative Analyses of Tick Genomes Elucidate Their Genetic Diversity and Vector Capacities.</title>
        <authorList>
            <consortium name="Tick Genome and Microbiome Consortium (TIGMIC)"/>
            <person name="Jia N."/>
            <person name="Wang J."/>
            <person name="Shi W."/>
            <person name="Du L."/>
            <person name="Sun Y."/>
            <person name="Zhan W."/>
            <person name="Jiang J.F."/>
            <person name="Wang Q."/>
            <person name="Zhang B."/>
            <person name="Ji P."/>
            <person name="Bell-Sakyi L."/>
            <person name="Cui X.M."/>
            <person name="Yuan T.T."/>
            <person name="Jiang B.G."/>
            <person name="Yang W.F."/>
            <person name="Lam T.T."/>
            <person name="Chang Q.C."/>
            <person name="Ding S.J."/>
            <person name="Wang X.J."/>
            <person name="Zhu J.G."/>
            <person name="Ruan X.D."/>
            <person name="Zhao L."/>
            <person name="Wei J.T."/>
            <person name="Ye R.Z."/>
            <person name="Que T.C."/>
            <person name="Du C.H."/>
            <person name="Zhou Y.H."/>
            <person name="Cheng J.X."/>
            <person name="Dai P.F."/>
            <person name="Guo W.B."/>
            <person name="Han X.H."/>
            <person name="Huang E.J."/>
            <person name="Li L.F."/>
            <person name="Wei W."/>
            <person name="Gao Y.C."/>
            <person name="Liu J.Z."/>
            <person name="Shao H.Z."/>
            <person name="Wang X."/>
            <person name="Wang C.C."/>
            <person name="Yang T.C."/>
            <person name="Huo Q.B."/>
            <person name="Li W."/>
            <person name="Chen H.Y."/>
            <person name="Chen S.E."/>
            <person name="Zhou L.G."/>
            <person name="Ni X.B."/>
            <person name="Tian J.H."/>
            <person name="Sheng Y."/>
            <person name="Liu T."/>
            <person name="Pan Y.S."/>
            <person name="Xia L.Y."/>
            <person name="Li J."/>
            <person name="Zhao F."/>
            <person name="Cao W.C."/>
        </authorList>
    </citation>
    <scope>NUCLEOTIDE SEQUENCE</scope>
    <source>
        <strain evidence="2">Rsan-2018</strain>
    </source>
</reference>
<proteinExistence type="predicted"/>
<reference evidence="2" key="2">
    <citation type="submission" date="2021-09" db="EMBL/GenBank/DDBJ databases">
        <authorList>
            <person name="Jia N."/>
            <person name="Wang J."/>
            <person name="Shi W."/>
            <person name="Du L."/>
            <person name="Sun Y."/>
            <person name="Zhan W."/>
            <person name="Jiang J."/>
            <person name="Wang Q."/>
            <person name="Zhang B."/>
            <person name="Ji P."/>
            <person name="Sakyi L.B."/>
            <person name="Cui X."/>
            <person name="Yuan T."/>
            <person name="Jiang B."/>
            <person name="Yang W."/>
            <person name="Lam T.T.-Y."/>
            <person name="Chang Q."/>
            <person name="Ding S."/>
            <person name="Wang X."/>
            <person name="Zhu J."/>
            <person name="Ruan X."/>
            <person name="Zhao L."/>
            <person name="Wei J."/>
            <person name="Que T."/>
            <person name="Du C."/>
            <person name="Cheng J."/>
            <person name="Dai P."/>
            <person name="Han X."/>
            <person name="Huang E."/>
            <person name="Gao Y."/>
            <person name="Liu J."/>
            <person name="Shao H."/>
            <person name="Ye R."/>
            <person name="Li L."/>
            <person name="Wei W."/>
            <person name="Wang X."/>
            <person name="Wang C."/>
            <person name="Huo Q."/>
            <person name="Li W."/>
            <person name="Guo W."/>
            <person name="Chen H."/>
            <person name="Chen S."/>
            <person name="Zhou L."/>
            <person name="Zhou L."/>
            <person name="Ni X."/>
            <person name="Tian J."/>
            <person name="Zhou Y."/>
            <person name="Sheng Y."/>
            <person name="Liu T."/>
            <person name="Pan Y."/>
            <person name="Xia L."/>
            <person name="Li J."/>
            <person name="Zhao F."/>
            <person name="Cao W."/>
        </authorList>
    </citation>
    <scope>NUCLEOTIDE SEQUENCE</scope>
    <source>
        <strain evidence="2">Rsan-2018</strain>
        <tissue evidence="2">Larvae</tissue>
    </source>
</reference>
<feature type="region of interest" description="Disordered" evidence="1">
    <location>
        <begin position="163"/>
        <end position="266"/>
    </location>
</feature>
<organism evidence="2 3">
    <name type="scientific">Rhipicephalus sanguineus</name>
    <name type="common">Brown dog tick</name>
    <name type="synonym">Ixodes sanguineus</name>
    <dbReference type="NCBI Taxonomy" id="34632"/>
    <lineage>
        <taxon>Eukaryota</taxon>
        <taxon>Metazoa</taxon>
        <taxon>Ecdysozoa</taxon>
        <taxon>Arthropoda</taxon>
        <taxon>Chelicerata</taxon>
        <taxon>Arachnida</taxon>
        <taxon>Acari</taxon>
        <taxon>Parasitiformes</taxon>
        <taxon>Ixodida</taxon>
        <taxon>Ixodoidea</taxon>
        <taxon>Ixodidae</taxon>
        <taxon>Rhipicephalinae</taxon>
        <taxon>Rhipicephalus</taxon>
        <taxon>Rhipicephalus</taxon>
    </lineage>
</organism>
<gene>
    <name evidence="2" type="ORF">HPB52_005424</name>
</gene>
<evidence type="ECO:0000256" key="1">
    <source>
        <dbReference type="SAM" id="MobiDB-lite"/>
    </source>
</evidence>
<evidence type="ECO:0000313" key="3">
    <source>
        <dbReference type="Proteomes" id="UP000821837"/>
    </source>
</evidence>
<dbReference type="GO" id="GO:0003676">
    <property type="term" value="F:nucleic acid binding"/>
    <property type="evidence" value="ECO:0007669"/>
    <property type="project" value="InterPro"/>
</dbReference>
<keyword evidence="3" id="KW-1185">Reference proteome</keyword>
<sequence length="266" mass="27581">MHPEYNNERRKARAAPLVKAYGDTTGVTFADATEYQDGHCFAATTTQGGSLRHAASIVTHKAETAEEVAIALAALDPDCDTIVSDSRTAVNSCFKGRISQQALRILHQASHSADNQITLVWIPAHAGNVHPHLTNLIEVARSVARGLLDDLSFSGAMKGGVNEEARGVSRSPAARAATGPGSLPELPVFADGGSSTSSASPPPWSAGPVPPFSGGSGGLFLRQFSAPLPSSQPPLSRLPDISRLTIDEGEPGGLQNFLGTGAIGKS</sequence>
<feature type="compositionally biased region" description="Low complexity" evidence="1">
    <location>
        <begin position="227"/>
        <end position="239"/>
    </location>
</feature>